<dbReference type="AlphaFoldDB" id="Q7UG28"/>
<dbReference type="Gene3D" id="3.40.50.12140">
    <property type="entry name" value="Domain of unknown function DUF4159"/>
    <property type="match status" value="1"/>
</dbReference>
<dbReference type="InParanoid" id="Q7UG28"/>
<dbReference type="Proteomes" id="UP000001025">
    <property type="component" value="Chromosome"/>
</dbReference>
<feature type="region of interest" description="Disordered" evidence="1">
    <location>
        <begin position="19"/>
        <end position="45"/>
    </location>
</feature>
<reference evidence="3 4" key="1">
    <citation type="journal article" date="2003" name="Proc. Natl. Acad. Sci. U.S.A.">
        <title>Complete genome sequence of the marine planctomycete Pirellula sp. strain 1.</title>
        <authorList>
            <person name="Gloeckner F.O."/>
            <person name="Kube M."/>
            <person name="Bauer M."/>
            <person name="Teeling H."/>
            <person name="Lombardot T."/>
            <person name="Ludwig W."/>
            <person name="Gade D."/>
            <person name="Beck A."/>
            <person name="Borzym K."/>
            <person name="Heitmann K."/>
            <person name="Rabus R."/>
            <person name="Schlesner H."/>
            <person name="Amann R."/>
            <person name="Reinhardt R."/>
        </authorList>
    </citation>
    <scope>NUCLEOTIDE SEQUENCE [LARGE SCALE GENOMIC DNA]</scope>
    <source>
        <strain evidence="4">DSM 10527 / NCIMB 13988 / SH1</strain>
    </source>
</reference>
<feature type="domain" description="DUF4159" evidence="2">
    <location>
        <begin position="168"/>
        <end position="392"/>
    </location>
</feature>
<evidence type="ECO:0000313" key="4">
    <source>
        <dbReference type="Proteomes" id="UP000001025"/>
    </source>
</evidence>
<dbReference type="eggNOG" id="ENOG502ZA2Y">
    <property type="taxonomic scope" value="Bacteria"/>
</dbReference>
<dbReference type="PATRIC" id="fig|243090.15.peg.3940"/>
<dbReference type="EMBL" id="BX294147">
    <property type="protein sequence ID" value="CAD78501.1"/>
    <property type="molecule type" value="Genomic_DNA"/>
</dbReference>
<dbReference type="OrthoDB" id="9773014at2"/>
<accession>Q7UG28</accession>
<proteinExistence type="predicted"/>
<gene>
    <name evidence="3" type="ordered locus">RB8171</name>
</gene>
<protein>
    <recommendedName>
        <fullName evidence="2">DUF4159 domain-containing protein</fullName>
    </recommendedName>
</protein>
<dbReference type="KEGG" id="rba:RB8171"/>
<organism evidence="3 4">
    <name type="scientific">Rhodopirellula baltica (strain DSM 10527 / NCIMB 13988 / SH1)</name>
    <dbReference type="NCBI Taxonomy" id="243090"/>
    <lineage>
        <taxon>Bacteria</taxon>
        <taxon>Pseudomonadati</taxon>
        <taxon>Planctomycetota</taxon>
        <taxon>Planctomycetia</taxon>
        <taxon>Pirellulales</taxon>
        <taxon>Pirellulaceae</taxon>
        <taxon>Rhodopirellula</taxon>
    </lineage>
</organism>
<evidence type="ECO:0000313" key="3">
    <source>
        <dbReference type="EMBL" id="CAD78501.1"/>
    </source>
</evidence>
<dbReference type="STRING" id="243090.RB8171"/>
<dbReference type="EnsemblBacteria" id="CAD78501">
    <property type="protein sequence ID" value="CAD78501"/>
    <property type="gene ID" value="RB8171"/>
</dbReference>
<name>Q7UG28_RHOBA</name>
<dbReference type="HOGENOM" id="CLU_058818_0_0_0"/>
<evidence type="ECO:0000259" key="2">
    <source>
        <dbReference type="Pfam" id="PF13709"/>
    </source>
</evidence>
<dbReference type="Pfam" id="PF13709">
    <property type="entry name" value="DUF4159"/>
    <property type="match status" value="1"/>
</dbReference>
<dbReference type="InterPro" id="IPR025297">
    <property type="entry name" value="DUF4159"/>
</dbReference>
<sequence length="394" mass="44582">MTPKNLNLMGILRALARGSVHSHSPLPRPSSGERSDAAFSRRPGEGADHMAVEIAMPQNAPCHADAPSPEQRLKGVLDLSPNEIGGEVTTAFTVGDKTQTRQQSTPLTFSHKPFGHRRWILAALIVLMGGAAFAQRGYWGRRNRSLPTDRNGVPTWEVDPRFPQDSFTFARIEYDSYGGRGRGGGGCWTDYPDSDLNFSLRLQQLTSLKVNPDPVVIRLTDDELFDYPFIYIIEPGGLVFSEEEVKALRKYCLNGGFLMVDDFWGDSQYENMRSELKRVFPDRDPFEVPLEHEIFHIVYDLKEKPQVPAINSARRRADGSVGSWEWSRDGSDTSVPHYRAITDDEDRIMVFICHNTDLGDGWEREGEDQWYFDEFSVKKAYPMGINIVTYAMTH</sequence>
<keyword evidence="4" id="KW-1185">Reference proteome</keyword>
<evidence type="ECO:0000256" key="1">
    <source>
        <dbReference type="SAM" id="MobiDB-lite"/>
    </source>
</evidence>